<accession>A0A5P3MTW5</accession>
<sequence length="88" mass="10155">MNKLLFLIFSSFLLNACVATVPVVAESDEEIAKRRLAVLQLEDGNYRRERKIRQDAIDDLGTMQMNTAKAINKANENRSKQRNIYIIR</sequence>
<evidence type="ECO:0000313" key="3">
    <source>
        <dbReference type="Proteomes" id="UP000325536"/>
    </source>
</evidence>
<dbReference type="Proteomes" id="UP000325536">
    <property type="component" value="Chromosome"/>
</dbReference>
<protein>
    <submittedName>
        <fullName evidence="2">Aerial mycelium formation protein</fullName>
    </submittedName>
</protein>
<reference evidence="2 3" key="1">
    <citation type="submission" date="2018-08" db="EMBL/GenBank/DDBJ databases">
        <title>Neisseria animalis ATCC 49930 complete genome.</title>
        <authorList>
            <person name="Veseli I.A."/>
            <person name="Mascarenhas dos Santos A.C."/>
            <person name="Buttler R."/>
            <person name="Pombert J.-F."/>
        </authorList>
    </citation>
    <scope>NUCLEOTIDE SEQUENCE [LARGE SCALE GENOMIC DNA]</scope>
    <source>
        <strain evidence="2 3">ATCC 49930</strain>
    </source>
</reference>
<gene>
    <name evidence="2" type="ORF">D0T90_08510</name>
</gene>
<name>A0A5P3MTW5_NEIAN</name>
<proteinExistence type="predicted"/>
<dbReference type="KEGG" id="naq:D0T90_08510"/>
<organism evidence="2 3">
    <name type="scientific">Neisseria animalis</name>
    <dbReference type="NCBI Taxonomy" id="492"/>
    <lineage>
        <taxon>Bacteria</taxon>
        <taxon>Pseudomonadati</taxon>
        <taxon>Pseudomonadota</taxon>
        <taxon>Betaproteobacteria</taxon>
        <taxon>Neisseriales</taxon>
        <taxon>Neisseriaceae</taxon>
        <taxon>Neisseria</taxon>
    </lineage>
</organism>
<feature type="chain" id="PRO_5030781071" evidence="1">
    <location>
        <begin position="26"/>
        <end position="88"/>
    </location>
</feature>
<feature type="signal peptide" evidence="1">
    <location>
        <begin position="1"/>
        <end position="25"/>
    </location>
</feature>
<dbReference type="AlphaFoldDB" id="A0A5P3MTW5"/>
<dbReference type="EMBL" id="CP031699">
    <property type="protein sequence ID" value="QEY24505.1"/>
    <property type="molecule type" value="Genomic_DNA"/>
</dbReference>
<keyword evidence="1" id="KW-0732">Signal</keyword>
<evidence type="ECO:0000313" key="2">
    <source>
        <dbReference type="EMBL" id="QEY24505.1"/>
    </source>
</evidence>
<evidence type="ECO:0000256" key="1">
    <source>
        <dbReference type="SAM" id="SignalP"/>
    </source>
</evidence>
<keyword evidence="3" id="KW-1185">Reference proteome</keyword>
<dbReference type="RefSeq" id="WP_123794906.1">
    <property type="nucleotide sequence ID" value="NZ_CP031699.1"/>
</dbReference>